<reference evidence="7" key="1">
    <citation type="submission" date="2021-12" db="EMBL/GenBank/DDBJ databases">
        <title>Prjna785345.</title>
        <authorList>
            <person name="Rujirawat T."/>
            <person name="Krajaejun T."/>
        </authorList>
    </citation>
    <scope>NUCLEOTIDE SEQUENCE</scope>
    <source>
        <strain evidence="7">Pi057C3</strain>
    </source>
</reference>
<name>A0AAD5Q423_PYTIN</name>
<keyword evidence="1" id="KW-0378">Hydrolase</keyword>
<dbReference type="GO" id="GO:0004338">
    <property type="term" value="F:glucan exo-1,3-beta-glucosidase activity"/>
    <property type="evidence" value="ECO:0007669"/>
    <property type="project" value="UniProtKB-EC"/>
</dbReference>
<sequence>MINEWAVTHNLAVLLSLHAHQGSQNGFDHSAPQEIGRIAWHHSEENVQNSIQFATFLARRYKDSPAFLGMNMMNEPKLPTDQGTLERYYKTVARPS</sequence>
<dbReference type="GO" id="GO:0005576">
    <property type="term" value="C:extracellular region"/>
    <property type="evidence" value="ECO:0007669"/>
    <property type="project" value="TreeGrafter"/>
</dbReference>
<evidence type="ECO:0000256" key="5">
    <source>
        <dbReference type="ARBA" id="ARBA00036824"/>
    </source>
</evidence>
<protein>
    <recommendedName>
        <fullName evidence="6">glucan 1,3-beta-glucosidase</fullName>
        <ecNumber evidence="6">3.2.1.58</ecNumber>
    </recommendedName>
</protein>
<accession>A0AAD5Q423</accession>
<dbReference type="SUPFAM" id="SSF51445">
    <property type="entry name" value="(Trans)glycosidases"/>
    <property type="match status" value="1"/>
</dbReference>
<evidence type="ECO:0000313" key="8">
    <source>
        <dbReference type="Proteomes" id="UP001209570"/>
    </source>
</evidence>
<dbReference type="InterPro" id="IPR050386">
    <property type="entry name" value="Glycosyl_hydrolase_5"/>
</dbReference>
<evidence type="ECO:0000256" key="4">
    <source>
        <dbReference type="ARBA" id="ARBA00023316"/>
    </source>
</evidence>
<organism evidence="7 8">
    <name type="scientific">Pythium insidiosum</name>
    <name type="common">Pythiosis disease agent</name>
    <dbReference type="NCBI Taxonomy" id="114742"/>
    <lineage>
        <taxon>Eukaryota</taxon>
        <taxon>Sar</taxon>
        <taxon>Stramenopiles</taxon>
        <taxon>Oomycota</taxon>
        <taxon>Peronosporomycetes</taxon>
        <taxon>Pythiales</taxon>
        <taxon>Pythiaceae</taxon>
        <taxon>Pythium</taxon>
    </lineage>
</organism>
<keyword evidence="4" id="KW-0961">Cell wall biogenesis/degradation</keyword>
<dbReference type="Proteomes" id="UP001209570">
    <property type="component" value="Unassembled WGS sequence"/>
</dbReference>
<dbReference type="GO" id="GO:0009986">
    <property type="term" value="C:cell surface"/>
    <property type="evidence" value="ECO:0007669"/>
    <property type="project" value="TreeGrafter"/>
</dbReference>
<keyword evidence="8" id="KW-1185">Reference proteome</keyword>
<keyword evidence="2" id="KW-0325">Glycoprotein</keyword>
<dbReference type="InterPro" id="IPR017853">
    <property type="entry name" value="GH"/>
</dbReference>
<dbReference type="Gene3D" id="3.20.20.80">
    <property type="entry name" value="Glycosidases"/>
    <property type="match status" value="1"/>
</dbReference>
<gene>
    <name evidence="7" type="ORF">P43SY_011590</name>
</gene>
<proteinExistence type="predicted"/>
<evidence type="ECO:0000256" key="2">
    <source>
        <dbReference type="ARBA" id="ARBA00023180"/>
    </source>
</evidence>
<dbReference type="PANTHER" id="PTHR31297">
    <property type="entry name" value="GLUCAN ENDO-1,6-BETA-GLUCOSIDASE B"/>
    <property type="match status" value="1"/>
</dbReference>
<comment type="catalytic activity">
    <reaction evidence="5">
        <text>Successive hydrolysis of beta-D-glucose units from the non-reducing ends of (1-&gt;3)-beta-D-glucans, releasing alpha-glucose.</text>
        <dbReference type="EC" id="3.2.1.58"/>
    </reaction>
</comment>
<dbReference type="GO" id="GO:0071555">
    <property type="term" value="P:cell wall organization"/>
    <property type="evidence" value="ECO:0007669"/>
    <property type="project" value="UniProtKB-KW"/>
</dbReference>
<evidence type="ECO:0000313" key="7">
    <source>
        <dbReference type="EMBL" id="KAJ0389504.1"/>
    </source>
</evidence>
<dbReference type="AlphaFoldDB" id="A0AAD5Q423"/>
<dbReference type="EC" id="3.2.1.58" evidence="6"/>
<dbReference type="PANTHER" id="PTHR31297:SF34">
    <property type="entry name" value="GLUCAN 1,3-BETA-GLUCOSIDASE 2"/>
    <property type="match status" value="1"/>
</dbReference>
<dbReference type="EMBL" id="JAKCXM010003684">
    <property type="protein sequence ID" value="KAJ0389504.1"/>
    <property type="molecule type" value="Genomic_DNA"/>
</dbReference>
<evidence type="ECO:0000256" key="6">
    <source>
        <dbReference type="ARBA" id="ARBA00038929"/>
    </source>
</evidence>
<comment type="caution">
    <text evidence="7">The sequence shown here is derived from an EMBL/GenBank/DDBJ whole genome shotgun (WGS) entry which is preliminary data.</text>
</comment>
<evidence type="ECO:0000256" key="1">
    <source>
        <dbReference type="ARBA" id="ARBA00022801"/>
    </source>
</evidence>
<keyword evidence="3" id="KW-0326">Glycosidase</keyword>
<evidence type="ECO:0000256" key="3">
    <source>
        <dbReference type="ARBA" id="ARBA00023295"/>
    </source>
</evidence>
<dbReference type="GO" id="GO:0009251">
    <property type="term" value="P:glucan catabolic process"/>
    <property type="evidence" value="ECO:0007669"/>
    <property type="project" value="TreeGrafter"/>
</dbReference>